<evidence type="ECO:0000313" key="2">
    <source>
        <dbReference type="Proteomes" id="UP000789920"/>
    </source>
</evidence>
<evidence type="ECO:0000313" key="1">
    <source>
        <dbReference type="EMBL" id="CAG8846157.1"/>
    </source>
</evidence>
<gene>
    <name evidence="1" type="ORF">RPERSI_LOCUS34000</name>
</gene>
<sequence length="202" mass="22806">TCIVCQEETNASSLYGILGLVQPSKLLRHTPFDDKDYVFEAINCPENLDHKYDRSVPYGVASLACDVGVSESPIPSRHFSSKGFPSDSCRLGSYASTCGHLMHVKCFDTYFLSLEQRHQLQLARNHPENVSRKEFMCPLCKSLGNVLFPVVWKVKREIHSENLGEGDDLETWLRDKIGSIIEKFDINVELFASRSHVPLSDL</sequence>
<dbReference type="EMBL" id="CAJVQC010149926">
    <property type="protein sequence ID" value="CAG8846157.1"/>
    <property type="molecule type" value="Genomic_DNA"/>
</dbReference>
<proteinExistence type="predicted"/>
<organism evidence="1 2">
    <name type="scientific">Racocetra persica</name>
    <dbReference type="NCBI Taxonomy" id="160502"/>
    <lineage>
        <taxon>Eukaryota</taxon>
        <taxon>Fungi</taxon>
        <taxon>Fungi incertae sedis</taxon>
        <taxon>Mucoromycota</taxon>
        <taxon>Glomeromycotina</taxon>
        <taxon>Glomeromycetes</taxon>
        <taxon>Diversisporales</taxon>
        <taxon>Gigasporaceae</taxon>
        <taxon>Racocetra</taxon>
    </lineage>
</organism>
<protein>
    <submittedName>
        <fullName evidence="1">27799_t:CDS:1</fullName>
    </submittedName>
</protein>
<feature type="non-terminal residue" evidence="1">
    <location>
        <position position="1"/>
    </location>
</feature>
<feature type="non-terminal residue" evidence="1">
    <location>
        <position position="202"/>
    </location>
</feature>
<reference evidence="1" key="1">
    <citation type="submission" date="2021-06" db="EMBL/GenBank/DDBJ databases">
        <authorList>
            <person name="Kallberg Y."/>
            <person name="Tangrot J."/>
            <person name="Rosling A."/>
        </authorList>
    </citation>
    <scope>NUCLEOTIDE SEQUENCE</scope>
    <source>
        <strain evidence="1">MA461A</strain>
    </source>
</reference>
<dbReference type="Proteomes" id="UP000789920">
    <property type="component" value="Unassembled WGS sequence"/>
</dbReference>
<comment type="caution">
    <text evidence="1">The sequence shown here is derived from an EMBL/GenBank/DDBJ whole genome shotgun (WGS) entry which is preliminary data.</text>
</comment>
<accession>A0ACA9SQ98</accession>
<name>A0ACA9SQ98_9GLOM</name>
<keyword evidence="2" id="KW-1185">Reference proteome</keyword>